<name>A0A6A6YBW7_9PEZI</name>
<protein>
    <submittedName>
        <fullName evidence="2 4">Uncharacterized protein</fullName>
    </submittedName>
</protein>
<reference evidence="4" key="2">
    <citation type="submission" date="2020-04" db="EMBL/GenBank/DDBJ databases">
        <authorList>
            <consortium name="NCBI Genome Project"/>
        </authorList>
    </citation>
    <scope>NUCLEOTIDE SEQUENCE</scope>
    <source>
        <strain evidence="4">CBS 304.34</strain>
    </source>
</reference>
<organism evidence="2">
    <name type="scientific">Mytilinidion resinicola</name>
    <dbReference type="NCBI Taxonomy" id="574789"/>
    <lineage>
        <taxon>Eukaryota</taxon>
        <taxon>Fungi</taxon>
        <taxon>Dikarya</taxon>
        <taxon>Ascomycota</taxon>
        <taxon>Pezizomycotina</taxon>
        <taxon>Dothideomycetes</taxon>
        <taxon>Pleosporomycetidae</taxon>
        <taxon>Mytilinidiales</taxon>
        <taxon>Mytilinidiaceae</taxon>
        <taxon>Mytilinidion</taxon>
    </lineage>
</organism>
<dbReference type="RefSeq" id="XP_033573280.1">
    <property type="nucleotide sequence ID" value="XM_033725831.1"/>
</dbReference>
<dbReference type="GeneID" id="54466724"/>
<sequence>MSREEPFTSRENGKNRGLRRAAGLGHHKNLSLPGAHSLYSLPKERTAPKTSDSMQKPEGKSRDAGSIGRLLRVDDDLADQPGKWAEAPVFIPQRNRPEFMEPSPSPAPSIAEQIDAMEANCRQICNMLRASYENNGAETPAPASDGASVWSEGASSAVSVAAAPPPATLFEWQQTQQLLEAMAHGDAPEAVHACRKNLIRTWIEMGVLEAKK</sequence>
<evidence type="ECO:0000256" key="1">
    <source>
        <dbReference type="SAM" id="MobiDB-lite"/>
    </source>
</evidence>
<accession>A0A6A6YBW7</accession>
<gene>
    <name evidence="2 4" type="ORF">BDZ99DRAFT_523777</name>
</gene>
<reference evidence="4" key="3">
    <citation type="submission" date="2025-04" db="UniProtKB">
        <authorList>
            <consortium name="RefSeq"/>
        </authorList>
    </citation>
    <scope>IDENTIFICATION</scope>
    <source>
        <strain evidence="4">CBS 304.34</strain>
    </source>
</reference>
<keyword evidence="3" id="KW-1185">Reference proteome</keyword>
<proteinExistence type="predicted"/>
<dbReference type="AlphaFoldDB" id="A0A6A6YBW7"/>
<dbReference type="Proteomes" id="UP000504636">
    <property type="component" value="Unplaced"/>
</dbReference>
<dbReference type="OrthoDB" id="10591203at2759"/>
<reference evidence="2 4" key="1">
    <citation type="journal article" date="2020" name="Stud. Mycol.">
        <title>101 Dothideomycetes genomes: a test case for predicting lifestyles and emergence of pathogens.</title>
        <authorList>
            <person name="Haridas S."/>
            <person name="Albert R."/>
            <person name="Binder M."/>
            <person name="Bloem J."/>
            <person name="Labutti K."/>
            <person name="Salamov A."/>
            <person name="Andreopoulos B."/>
            <person name="Baker S."/>
            <person name="Barry K."/>
            <person name="Bills G."/>
            <person name="Bluhm B."/>
            <person name="Cannon C."/>
            <person name="Castanera R."/>
            <person name="Culley D."/>
            <person name="Daum C."/>
            <person name="Ezra D."/>
            <person name="Gonzalez J."/>
            <person name="Henrissat B."/>
            <person name="Kuo A."/>
            <person name="Liang C."/>
            <person name="Lipzen A."/>
            <person name="Lutzoni F."/>
            <person name="Magnuson J."/>
            <person name="Mondo S."/>
            <person name="Nolan M."/>
            <person name="Ohm R."/>
            <person name="Pangilinan J."/>
            <person name="Park H.-J."/>
            <person name="Ramirez L."/>
            <person name="Alfaro M."/>
            <person name="Sun H."/>
            <person name="Tritt A."/>
            <person name="Yoshinaga Y."/>
            <person name="Zwiers L.-H."/>
            <person name="Turgeon B."/>
            <person name="Goodwin S."/>
            <person name="Spatafora J."/>
            <person name="Crous P."/>
            <person name="Grigoriev I."/>
        </authorList>
    </citation>
    <scope>NUCLEOTIDE SEQUENCE</scope>
    <source>
        <strain evidence="2 4">CBS 304.34</strain>
    </source>
</reference>
<evidence type="ECO:0000313" key="4">
    <source>
        <dbReference type="RefSeq" id="XP_033573280.1"/>
    </source>
</evidence>
<dbReference type="EMBL" id="MU003707">
    <property type="protein sequence ID" value="KAF2806316.1"/>
    <property type="molecule type" value="Genomic_DNA"/>
</dbReference>
<feature type="compositionally biased region" description="Basic and acidic residues" evidence="1">
    <location>
        <begin position="1"/>
        <end position="14"/>
    </location>
</feature>
<evidence type="ECO:0000313" key="3">
    <source>
        <dbReference type="Proteomes" id="UP000504636"/>
    </source>
</evidence>
<feature type="region of interest" description="Disordered" evidence="1">
    <location>
        <begin position="1"/>
        <end position="69"/>
    </location>
</feature>
<evidence type="ECO:0000313" key="2">
    <source>
        <dbReference type="EMBL" id="KAF2806316.1"/>
    </source>
</evidence>